<proteinExistence type="predicted"/>
<dbReference type="Gene3D" id="1.20.120.20">
    <property type="entry name" value="Apolipoprotein"/>
    <property type="match status" value="1"/>
</dbReference>
<organism evidence="3 4">
    <name type="scientific">Cyclotella cryptica</name>
    <dbReference type="NCBI Taxonomy" id="29204"/>
    <lineage>
        <taxon>Eukaryota</taxon>
        <taxon>Sar</taxon>
        <taxon>Stramenopiles</taxon>
        <taxon>Ochrophyta</taxon>
        <taxon>Bacillariophyta</taxon>
        <taxon>Coscinodiscophyceae</taxon>
        <taxon>Thalassiosirophycidae</taxon>
        <taxon>Stephanodiscales</taxon>
        <taxon>Stephanodiscaceae</taxon>
        <taxon>Cyclotella</taxon>
    </lineage>
</organism>
<reference evidence="3 4" key="1">
    <citation type="journal article" date="2020" name="G3 (Bethesda)">
        <title>Improved Reference Genome for Cyclotella cryptica CCMP332, a Model for Cell Wall Morphogenesis, Salinity Adaptation, and Lipid Production in Diatoms (Bacillariophyta).</title>
        <authorList>
            <person name="Roberts W.R."/>
            <person name="Downey K.M."/>
            <person name="Ruck E.C."/>
            <person name="Traller J.C."/>
            <person name="Alverson A.J."/>
        </authorList>
    </citation>
    <scope>NUCLEOTIDE SEQUENCE [LARGE SCALE GENOMIC DNA]</scope>
    <source>
        <strain evidence="3 4">CCMP332</strain>
    </source>
</reference>
<dbReference type="AlphaFoldDB" id="A0ABD3NXD6"/>
<dbReference type="Proteomes" id="UP001516023">
    <property type="component" value="Unassembled WGS sequence"/>
</dbReference>
<dbReference type="EMBL" id="JABMIG020000362">
    <property type="protein sequence ID" value="KAL3780101.1"/>
    <property type="molecule type" value="Genomic_DNA"/>
</dbReference>
<protein>
    <submittedName>
        <fullName evidence="3">Uncharacterized protein</fullName>
    </submittedName>
</protein>
<evidence type="ECO:0000256" key="2">
    <source>
        <dbReference type="SAM" id="MobiDB-lite"/>
    </source>
</evidence>
<evidence type="ECO:0000313" key="3">
    <source>
        <dbReference type="EMBL" id="KAL3780101.1"/>
    </source>
</evidence>
<sequence>MRFCSIAFIASTGSAFTPSNSFTRIHNGFAHKTQQQPRLRLLPDPTMANEMTNLVTESAFSSSSITTSNFIDSLVSSVGGLVLIAGVGAGVYSTALEEKHMELQKQLNEFFDKETADDFAVPVAEEPAKVVEFKENVKESIESAEEAVAGKVEEATEAVAEVVEEVVEEMGDITGEVLATLPPPVPVTSEKVLKETEKAIAEVKAKGVEETKEKMRFNESALSPPTPSEPVAEPKKEVAKTEKDAGTKKKVAQGVTLIVAAVGVAVARNVIKAWLGRGLF</sequence>
<keyword evidence="4" id="KW-1185">Reference proteome</keyword>
<evidence type="ECO:0000313" key="4">
    <source>
        <dbReference type="Proteomes" id="UP001516023"/>
    </source>
</evidence>
<gene>
    <name evidence="3" type="ORF">HJC23_005968</name>
</gene>
<comment type="caution">
    <text evidence="3">The sequence shown here is derived from an EMBL/GenBank/DDBJ whole genome shotgun (WGS) entry which is preliminary data.</text>
</comment>
<name>A0ABD3NXD6_9STRA</name>
<accession>A0ABD3NXD6</accession>
<feature type="compositionally biased region" description="Basic and acidic residues" evidence="2">
    <location>
        <begin position="232"/>
        <end position="246"/>
    </location>
</feature>
<feature type="coiled-coil region" evidence="1">
    <location>
        <begin position="93"/>
        <end position="154"/>
    </location>
</feature>
<evidence type="ECO:0000256" key="1">
    <source>
        <dbReference type="SAM" id="Coils"/>
    </source>
</evidence>
<feature type="region of interest" description="Disordered" evidence="2">
    <location>
        <begin position="217"/>
        <end position="246"/>
    </location>
</feature>
<keyword evidence="1" id="KW-0175">Coiled coil</keyword>